<comment type="similarity">
    <text evidence="5">Belongs to the class-III pyridoxal-phosphate-dependent aminotransferase family.</text>
</comment>
<dbReference type="InterPro" id="IPR015421">
    <property type="entry name" value="PyrdxlP-dep_Trfase_major"/>
</dbReference>
<dbReference type="PANTHER" id="PTHR11986:SF79">
    <property type="entry name" value="ACETYLORNITHINE AMINOTRANSFERASE, MITOCHONDRIAL"/>
    <property type="match status" value="1"/>
</dbReference>
<comment type="cofactor">
    <cofactor evidence="1">
        <name>pyridoxal 5'-phosphate</name>
        <dbReference type="ChEBI" id="CHEBI:597326"/>
    </cofactor>
</comment>
<name>A0ABU4TZG9_9PSEU</name>
<dbReference type="InterPro" id="IPR050103">
    <property type="entry name" value="Class-III_PLP-dep_AT"/>
</dbReference>
<dbReference type="Proteomes" id="UP001271792">
    <property type="component" value="Unassembled WGS sequence"/>
</dbReference>
<evidence type="ECO:0000256" key="4">
    <source>
        <dbReference type="ARBA" id="ARBA00022898"/>
    </source>
</evidence>
<reference evidence="6 7" key="2">
    <citation type="submission" date="2023-11" db="EMBL/GenBank/DDBJ databases">
        <authorList>
            <person name="Lara A.C."/>
            <person name="Chronakova A."/>
        </authorList>
    </citation>
    <scope>NUCLEOTIDE SEQUENCE [LARGE SCALE GENOMIC DNA]</scope>
    <source>
        <strain evidence="6 7">BCCO 10_0798</strain>
    </source>
</reference>
<comment type="caution">
    <text evidence="6">The sequence shown here is derived from an EMBL/GenBank/DDBJ whole genome shotgun (WGS) entry which is preliminary data.</text>
</comment>
<sequence>MTELDVPELYRRHLSSGRAGLAQFTGGHLETDSAGARVHASGHEYLDCGGYGVFLLGHRHPVVTSAVIEQIGRNPMATRLLLEPTGAVAAQALAAVTPEGLDRVHFVNSGAEAVEAAIKFARAQGRTTLVSATNGYHGKTTGALSLTARAVYQDPFRPLLPDVLHVPYGDAAAIADVLAEHGNRACVVLEPIQGEGGVVLPPPGYLREVAQLCAEHGALFVLDEVQTGLGRLGTWWGADREDVVPDVLLVGKNLSGGVIPVAAAVTTDEIYAPFDKDPLLHTSTFAASPVAMAAAAATIAVITEEGLVDRARKLGDQLLLNLRSIVDREVPHLGLEIRGAGLLIGVEAPTAHIAGDLALELLSQRVLVNHSLNASTVLRLTPPAVLTEADLDWLFTAFVVALKAVGARHRGTAAALERTS</sequence>
<keyword evidence="3" id="KW-0808">Transferase</keyword>
<dbReference type="InterPro" id="IPR015422">
    <property type="entry name" value="PyrdxlP-dep_Trfase_small"/>
</dbReference>
<dbReference type="Gene3D" id="3.90.1150.10">
    <property type="entry name" value="Aspartate Aminotransferase, domain 1"/>
    <property type="match status" value="1"/>
</dbReference>
<reference evidence="6 7" key="1">
    <citation type="submission" date="2023-11" db="EMBL/GenBank/DDBJ databases">
        <title>Lentzea sokolovensis, sp. nov., Lentzea kristufkii, sp. nov., and Lentzea miocenensis, sp. nov., rare actinobacteria from Sokolov Coal Basin, Miocene lacustrine sediment, Czech Republic.</title>
        <authorList>
            <person name="Lara A."/>
            <person name="Kotroba L."/>
            <person name="Nouioui I."/>
            <person name="Neumann-Schaal M."/>
            <person name="Mast Y."/>
            <person name="Chronakova A."/>
        </authorList>
    </citation>
    <scope>NUCLEOTIDE SEQUENCE [LARGE SCALE GENOMIC DNA]</scope>
    <source>
        <strain evidence="6 7">BCCO 10_0798</strain>
    </source>
</reference>
<dbReference type="RefSeq" id="WP_319987512.1">
    <property type="nucleotide sequence ID" value="NZ_JAXAVV010000017.1"/>
</dbReference>
<dbReference type="PANTHER" id="PTHR11986">
    <property type="entry name" value="AMINOTRANSFERASE CLASS III"/>
    <property type="match status" value="1"/>
</dbReference>
<evidence type="ECO:0000313" key="7">
    <source>
        <dbReference type="Proteomes" id="UP001271792"/>
    </source>
</evidence>
<dbReference type="InterPro" id="IPR015424">
    <property type="entry name" value="PyrdxlP-dep_Trfase"/>
</dbReference>
<keyword evidence="7" id="KW-1185">Reference proteome</keyword>
<dbReference type="EMBL" id="JAXAVV010000017">
    <property type="protein sequence ID" value="MDX8053705.1"/>
    <property type="molecule type" value="Genomic_DNA"/>
</dbReference>
<keyword evidence="4 5" id="KW-0663">Pyridoxal phosphate</keyword>
<evidence type="ECO:0000256" key="1">
    <source>
        <dbReference type="ARBA" id="ARBA00001933"/>
    </source>
</evidence>
<organism evidence="6 7">
    <name type="scientific">Lentzea kristufekii</name>
    <dbReference type="NCBI Taxonomy" id="3095430"/>
    <lineage>
        <taxon>Bacteria</taxon>
        <taxon>Bacillati</taxon>
        <taxon>Actinomycetota</taxon>
        <taxon>Actinomycetes</taxon>
        <taxon>Pseudonocardiales</taxon>
        <taxon>Pseudonocardiaceae</taxon>
        <taxon>Lentzea</taxon>
    </lineage>
</organism>
<evidence type="ECO:0000256" key="3">
    <source>
        <dbReference type="ARBA" id="ARBA00022679"/>
    </source>
</evidence>
<proteinExistence type="inferred from homology"/>
<evidence type="ECO:0000256" key="5">
    <source>
        <dbReference type="RuleBase" id="RU003560"/>
    </source>
</evidence>
<gene>
    <name evidence="6" type="ORF">SK571_30405</name>
</gene>
<dbReference type="InterPro" id="IPR049704">
    <property type="entry name" value="Aminotrans_3_PPA_site"/>
</dbReference>
<dbReference type="Gene3D" id="3.40.640.10">
    <property type="entry name" value="Type I PLP-dependent aspartate aminotransferase-like (Major domain)"/>
    <property type="match status" value="1"/>
</dbReference>
<evidence type="ECO:0000256" key="2">
    <source>
        <dbReference type="ARBA" id="ARBA00022576"/>
    </source>
</evidence>
<protein>
    <submittedName>
        <fullName evidence="6">Aminotransferase class III-fold pyridoxal phosphate-dependent enzyme</fullName>
    </submittedName>
</protein>
<accession>A0ABU4TZG9</accession>
<dbReference type="PROSITE" id="PS00600">
    <property type="entry name" value="AA_TRANSFER_CLASS_3"/>
    <property type="match status" value="1"/>
</dbReference>
<dbReference type="GO" id="GO:0008483">
    <property type="term" value="F:transaminase activity"/>
    <property type="evidence" value="ECO:0007669"/>
    <property type="project" value="UniProtKB-KW"/>
</dbReference>
<keyword evidence="2 6" id="KW-0032">Aminotransferase</keyword>
<dbReference type="InterPro" id="IPR005814">
    <property type="entry name" value="Aminotrans_3"/>
</dbReference>
<dbReference type="SUPFAM" id="SSF53383">
    <property type="entry name" value="PLP-dependent transferases"/>
    <property type="match status" value="1"/>
</dbReference>
<dbReference type="Pfam" id="PF00202">
    <property type="entry name" value="Aminotran_3"/>
    <property type="match status" value="1"/>
</dbReference>
<dbReference type="CDD" id="cd00610">
    <property type="entry name" value="OAT_like"/>
    <property type="match status" value="1"/>
</dbReference>
<evidence type="ECO:0000313" key="6">
    <source>
        <dbReference type="EMBL" id="MDX8053705.1"/>
    </source>
</evidence>